<dbReference type="AlphaFoldDB" id="A0A2Z6MTB2"/>
<gene>
    <name evidence="1" type="ORF">TSUD_118490</name>
</gene>
<reference evidence="2" key="1">
    <citation type="journal article" date="2017" name="Front. Plant Sci.">
        <title>Climate Clever Clovers: New Paradigm to Reduce the Environmental Footprint of Ruminants by Breeding Low Methanogenic Forages Utilizing Haplotype Variation.</title>
        <authorList>
            <person name="Kaur P."/>
            <person name="Appels R."/>
            <person name="Bayer P.E."/>
            <person name="Keeble-Gagnere G."/>
            <person name="Wang J."/>
            <person name="Hirakawa H."/>
            <person name="Shirasawa K."/>
            <person name="Vercoe P."/>
            <person name="Stefanova K."/>
            <person name="Durmic Z."/>
            <person name="Nichols P."/>
            <person name="Revell C."/>
            <person name="Isobe S.N."/>
            <person name="Edwards D."/>
            <person name="Erskine W."/>
        </authorList>
    </citation>
    <scope>NUCLEOTIDE SEQUENCE [LARGE SCALE GENOMIC DNA]</scope>
    <source>
        <strain evidence="2">cv. Daliak</strain>
    </source>
</reference>
<evidence type="ECO:0000313" key="2">
    <source>
        <dbReference type="Proteomes" id="UP000242715"/>
    </source>
</evidence>
<dbReference type="EMBL" id="DF973370">
    <property type="protein sequence ID" value="GAU28242.1"/>
    <property type="molecule type" value="Genomic_DNA"/>
</dbReference>
<accession>A0A2Z6MTB2</accession>
<evidence type="ECO:0000313" key="1">
    <source>
        <dbReference type="EMBL" id="GAU28242.1"/>
    </source>
</evidence>
<name>A0A2Z6MTB2_TRISU</name>
<organism evidence="1 2">
    <name type="scientific">Trifolium subterraneum</name>
    <name type="common">Subterranean clover</name>
    <dbReference type="NCBI Taxonomy" id="3900"/>
    <lineage>
        <taxon>Eukaryota</taxon>
        <taxon>Viridiplantae</taxon>
        <taxon>Streptophyta</taxon>
        <taxon>Embryophyta</taxon>
        <taxon>Tracheophyta</taxon>
        <taxon>Spermatophyta</taxon>
        <taxon>Magnoliopsida</taxon>
        <taxon>eudicotyledons</taxon>
        <taxon>Gunneridae</taxon>
        <taxon>Pentapetalae</taxon>
        <taxon>rosids</taxon>
        <taxon>fabids</taxon>
        <taxon>Fabales</taxon>
        <taxon>Fabaceae</taxon>
        <taxon>Papilionoideae</taxon>
        <taxon>50 kb inversion clade</taxon>
        <taxon>NPAAA clade</taxon>
        <taxon>Hologalegina</taxon>
        <taxon>IRL clade</taxon>
        <taxon>Trifolieae</taxon>
        <taxon>Trifolium</taxon>
    </lineage>
</organism>
<keyword evidence="2" id="KW-1185">Reference proteome</keyword>
<protein>
    <recommendedName>
        <fullName evidence="3">MADS-box domain-containing protein</fullName>
    </recommendedName>
</protein>
<proteinExistence type="predicted"/>
<sequence length="268" mass="31379">MDRRPKIYDAQEYFKERMKKVEFDISKVRKEMLRITYPTWDESFNSLGEEQMRLFASKLDAKLDACNLKMNMLRGDVKGKKIAHESHKVDKPNTPYWTSTPNSYINLMQNNMSQAQIYPPLMNISDKSPLGFWSLQVGQSSQSSSSTLSAQGSYQMKSDEGRYTQSYLYQQVDNSWTKWTSHVDANIFLDRKTDIKKKDEAEYVENLSPYYYNGNPMTMQSYPLGMQTLPFQNLPNLPPHGYQLNGFYDMDILQAHMFNNYMDGRKYP</sequence>
<dbReference type="OrthoDB" id="601557at2759"/>
<dbReference type="Proteomes" id="UP000242715">
    <property type="component" value="Unassembled WGS sequence"/>
</dbReference>
<evidence type="ECO:0008006" key="3">
    <source>
        <dbReference type="Google" id="ProtNLM"/>
    </source>
</evidence>